<gene>
    <name evidence="1" type="ORF">INP52_01575</name>
</gene>
<protein>
    <submittedName>
        <fullName evidence="1">Uncharacterized protein</fullName>
    </submittedName>
</protein>
<evidence type="ECO:0000313" key="2">
    <source>
        <dbReference type="Proteomes" id="UP000593735"/>
    </source>
</evidence>
<dbReference type="RefSeq" id="WP_194371804.1">
    <property type="nucleotide sequence ID" value="NZ_CP063767.1"/>
</dbReference>
<organism evidence="1 2">
    <name type="scientific">Thermophilibacter immobilis</name>
    <dbReference type="NCBI Taxonomy" id="2779519"/>
    <lineage>
        <taxon>Bacteria</taxon>
        <taxon>Bacillati</taxon>
        <taxon>Actinomycetota</taxon>
        <taxon>Coriobacteriia</taxon>
        <taxon>Coriobacteriales</taxon>
        <taxon>Atopobiaceae</taxon>
        <taxon>Thermophilibacter</taxon>
    </lineage>
</organism>
<dbReference type="AlphaFoldDB" id="A0A7S7M961"/>
<evidence type="ECO:0000313" key="1">
    <source>
        <dbReference type="EMBL" id="QOY60928.1"/>
    </source>
</evidence>
<keyword evidence="2" id="KW-1185">Reference proteome</keyword>
<reference evidence="1 2" key="1">
    <citation type="submission" date="2020-10" db="EMBL/GenBank/DDBJ databases">
        <title>Olsenella immobilis sp.nov., isolated from the mud in a fermentation cellar used for the production of Chinese strong-flavoured liquor.</title>
        <authorList>
            <person name="Lu L."/>
        </authorList>
    </citation>
    <scope>NUCLEOTIDE SEQUENCE [LARGE SCALE GENOMIC DNA]</scope>
    <source>
        <strain evidence="1 2">LZLJ-2</strain>
    </source>
</reference>
<dbReference type="KEGG" id="tio:INP52_01575"/>
<accession>A0A7S7M961</accession>
<name>A0A7S7M961_9ACTN</name>
<dbReference type="EMBL" id="CP063767">
    <property type="protein sequence ID" value="QOY60928.1"/>
    <property type="molecule type" value="Genomic_DNA"/>
</dbReference>
<sequence>MRVTMKPGEDPAEYRACARKKRYASRVEAIKAAERSSKRRDAPKIFVYECSYCGGWHLTHRRPKK</sequence>
<dbReference type="Proteomes" id="UP000593735">
    <property type="component" value="Chromosome"/>
</dbReference>
<proteinExistence type="predicted"/>